<dbReference type="Gene3D" id="3.40.50.150">
    <property type="entry name" value="Vaccinia Virus protein VP39"/>
    <property type="match status" value="1"/>
</dbReference>
<keyword evidence="1 6" id="KW-0963">Cytoplasm</keyword>
<evidence type="ECO:0000256" key="3">
    <source>
        <dbReference type="ARBA" id="ARBA00022603"/>
    </source>
</evidence>
<evidence type="ECO:0000256" key="1">
    <source>
        <dbReference type="ARBA" id="ARBA00022490"/>
    </source>
</evidence>
<evidence type="ECO:0000313" key="8">
    <source>
        <dbReference type="Proteomes" id="UP000606463"/>
    </source>
</evidence>
<dbReference type="HAMAP" id="MF_00074">
    <property type="entry name" value="16SrRNA_methyltr_G"/>
    <property type="match status" value="1"/>
</dbReference>
<comment type="similarity">
    <text evidence="6">Belongs to the methyltransferase superfamily. RNA methyltransferase RsmG family.</text>
</comment>
<dbReference type="PANTHER" id="PTHR31760">
    <property type="entry name" value="S-ADENOSYL-L-METHIONINE-DEPENDENT METHYLTRANSFERASES SUPERFAMILY PROTEIN"/>
    <property type="match status" value="1"/>
</dbReference>
<comment type="caution">
    <text evidence="6">Lacks conserved residue(s) required for the propagation of feature annotation.</text>
</comment>
<keyword evidence="2 6" id="KW-0698">rRNA processing</keyword>
<keyword evidence="3 6" id="KW-0489">Methyltransferase</keyword>
<dbReference type="Proteomes" id="UP000606463">
    <property type="component" value="Unassembled WGS sequence"/>
</dbReference>
<gene>
    <name evidence="6 7" type="primary">rsmG</name>
    <name evidence="7" type="ORF">EYH37_01585</name>
</gene>
<dbReference type="Pfam" id="PF02527">
    <property type="entry name" value="GidB"/>
    <property type="match status" value="1"/>
</dbReference>
<dbReference type="InterPro" id="IPR003682">
    <property type="entry name" value="rRNA_ssu_MeTfrase_G"/>
</dbReference>
<dbReference type="PIRSF" id="PIRSF003078">
    <property type="entry name" value="GidB"/>
    <property type="match status" value="1"/>
</dbReference>
<organism evidence="7 8">
    <name type="scientific">Aquifex aeolicus</name>
    <dbReference type="NCBI Taxonomy" id="63363"/>
    <lineage>
        <taxon>Bacteria</taxon>
        <taxon>Pseudomonadati</taxon>
        <taxon>Aquificota</taxon>
        <taxon>Aquificia</taxon>
        <taxon>Aquificales</taxon>
        <taxon>Aquificaceae</taxon>
        <taxon>Aquifex</taxon>
    </lineage>
</organism>
<dbReference type="PANTHER" id="PTHR31760:SF0">
    <property type="entry name" value="S-ADENOSYL-L-METHIONINE-DEPENDENT METHYLTRANSFERASES SUPERFAMILY PROTEIN"/>
    <property type="match status" value="1"/>
</dbReference>
<feature type="binding site" evidence="6">
    <location>
        <position position="89"/>
    </location>
    <ligand>
        <name>S-adenosyl-L-methionine</name>
        <dbReference type="ChEBI" id="CHEBI:59789"/>
    </ligand>
</feature>
<protein>
    <recommendedName>
        <fullName evidence="6">Ribosomal RNA small subunit methyltransferase G</fullName>
        <ecNumber evidence="6">2.1.1.-</ecNumber>
    </recommendedName>
    <alternativeName>
        <fullName evidence="6">16S rRNA 7-methylguanosine methyltransferase</fullName>
        <shortName evidence="6">16S rRNA m7G methyltransferase</shortName>
    </alternativeName>
</protein>
<accession>A0A9D1CEY0</accession>
<feature type="binding site" evidence="6">
    <location>
        <position position="84"/>
    </location>
    <ligand>
        <name>S-adenosyl-L-methionine</name>
        <dbReference type="ChEBI" id="CHEBI:59789"/>
    </ligand>
</feature>
<dbReference type="EMBL" id="DQVE01000015">
    <property type="protein sequence ID" value="HIP98049.1"/>
    <property type="molecule type" value="Genomic_DNA"/>
</dbReference>
<dbReference type="SUPFAM" id="SSF53335">
    <property type="entry name" value="S-adenosyl-L-methionine-dependent methyltransferases"/>
    <property type="match status" value="1"/>
</dbReference>
<comment type="caution">
    <text evidence="7">The sequence shown here is derived from an EMBL/GenBank/DDBJ whole genome shotgun (WGS) entry which is preliminary data.</text>
</comment>
<dbReference type="AlphaFoldDB" id="A0A9D1CEY0"/>
<evidence type="ECO:0000256" key="4">
    <source>
        <dbReference type="ARBA" id="ARBA00022679"/>
    </source>
</evidence>
<dbReference type="GO" id="GO:0005829">
    <property type="term" value="C:cytosol"/>
    <property type="evidence" value="ECO:0007669"/>
    <property type="project" value="TreeGrafter"/>
</dbReference>
<feature type="binding site" evidence="6">
    <location>
        <position position="148"/>
    </location>
    <ligand>
        <name>S-adenosyl-L-methionine</name>
        <dbReference type="ChEBI" id="CHEBI:59789"/>
    </ligand>
</feature>
<dbReference type="GO" id="GO:0070043">
    <property type="term" value="F:rRNA (guanine-N7-)-methyltransferase activity"/>
    <property type="evidence" value="ECO:0007669"/>
    <property type="project" value="UniProtKB-UniRule"/>
</dbReference>
<evidence type="ECO:0000256" key="6">
    <source>
        <dbReference type="HAMAP-Rule" id="MF_00074"/>
    </source>
</evidence>
<dbReference type="NCBIfam" id="TIGR00138">
    <property type="entry name" value="rsmG_gidB"/>
    <property type="match status" value="1"/>
</dbReference>
<comment type="function">
    <text evidence="6">Specifically methylates the N7 position of a guanine in 16S rRNA.</text>
</comment>
<evidence type="ECO:0000313" key="7">
    <source>
        <dbReference type="EMBL" id="HIP98049.1"/>
    </source>
</evidence>
<comment type="subcellular location">
    <subcellularLocation>
        <location evidence="6">Cytoplasm</location>
    </subcellularLocation>
</comment>
<reference evidence="7" key="1">
    <citation type="journal article" date="2020" name="ISME J.">
        <title>Gammaproteobacteria mediating utilization of methyl-, sulfur- and petroleum organic compounds in deep ocean hydrothermal plumes.</title>
        <authorList>
            <person name="Zhou Z."/>
            <person name="Liu Y."/>
            <person name="Pan J."/>
            <person name="Cron B.R."/>
            <person name="Toner B.M."/>
            <person name="Anantharaman K."/>
            <person name="Breier J.A."/>
            <person name="Dick G.J."/>
            <person name="Li M."/>
        </authorList>
    </citation>
    <scope>NUCLEOTIDE SEQUENCE</scope>
    <source>
        <strain evidence="7">SZUA-1501</strain>
    </source>
</reference>
<name>A0A9D1CEY0_AQUAO</name>
<evidence type="ECO:0000256" key="5">
    <source>
        <dbReference type="ARBA" id="ARBA00022691"/>
    </source>
</evidence>
<proteinExistence type="inferred from homology"/>
<sequence length="215" mass="24427">MTQSEEFNQILKNCCERNGIALDEKQLYLFGLYLKELQKWNKVHNLISTENEREIACRHFCDSLTLVKFFEELGYKPHSLVDVGSGAGFPGVPLKIYYGDTLEVCLIESNTKKSSFLTYLKTKLGINYRVYPTLAQKVEIKCDVAVARALEVKGKKKHPLEYAVSLLSGLAKSLIAIMGGKNIDPLLVKKLNLKVFELNTPNFRGLKILYKFLED</sequence>
<keyword evidence="5 6" id="KW-0949">S-adenosyl-L-methionine</keyword>
<evidence type="ECO:0000256" key="2">
    <source>
        <dbReference type="ARBA" id="ARBA00022552"/>
    </source>
</evidence>
<feature type="binding site" evidence="6">
    <location>
        <begin position="135"/>
        <end position="136"/>
    </location>
    <ligand>
        <name>S-adenosyl-L-methionine</name>
        <dbReference type="ChEBI" id="CHEBI:59789"/>
    </ligand>
</feature>
<dbReference type="EC" id="2.1.1.-" evidence="6"/>
<dbReference type="InterPro" id="IPR029063">
    <property type="entry name" value="SAM-dependent_MTases_sf"/>
</dbReference>
<keyword evidence="4 6" id="KW-0808">Transferase</keyword>